<sequence>FGTPAAVAVPLLVGLGFPAMAAVIAGMVIQSTPVSFGAVGTPMLVGVQTGLSGNASLTDNLLGLVTQIAG</sequence>
<dbReference type="GO" id="GO:0015129">
    <property type="term" value="F:lactate transmembrane transporter activity"/>
    <property type="evidence" value="ECO:0007669"/>
    <property type="project" value="UniProtKB-UniRule"/>
</dbReference>
<proteinExistence type="inferred from homology"/>
<comment type="function">
    <text evidence="8">Uptake of L-lactate across the membrane. Can also transport D-lactate and glycolate.</text>
</comment>
<evidence type="ECO:0000256" key="5">
    <source>
        <dbReference type="ARBA" id="ARBA00022692"/>
    </source>
</evidence>
<reference evidence="9 10" key="1">
    <citation type="submission" date="2017-07" db="EMBL/GenBank/DDBJ databases">
        <title>Isolation and whole genome analysis of endospore-forming bacteria from heroin.</title>
        <authorList>
            <person name="Kalinowski J."/>
            <person name="Ahrens B."/>
            <person name="Al-Dilaimi A."/>
            <person name="Winkler A."/>
            <person name="Wibberg D."/>
            <person name="Schleenbecker U."/>
            <person name="Ruckert C."/>
            <person name="Wolfel R."/>
            <person name="Grass G."/>
        </authorList>
    </citation>
    <scope>NUCLEOTIDE SEQUENCE [LARGE SCALE GENOMIC DNA]</scope>
    <source>
        <strain evidence="9 10">7523-2</strain>
    </source>
</reference>
<evidence type="ECO:0000256" key="3">
    <source>
        <dbReference type="ARBA" id="ARBA00022448"/>
    </source>
</evidence>
<name>A0A268QU89_SHOCL</name>
<dbReference type="PANTHER" id="PTHR30003">
    <property type="entry name" value="L-LACTATE PERMEASE"/>
    <property type="match status" value="1"/>
</dbReference>
<comment type="similarity">
    <text evidence="2 8">Belongs to the lactate permease family.</text>
</comment>
<dbReference type="GO" id="GO:0005886">
    <property type="term" value="C:plasma membrane"/>
    <property type="evidence" value="ECO:0007669"/>
    <property type="project" value="UniProtKB-SubCell"/>
</dbReference>
<dbReference type="RefSeq" id="WP_176471975.1">
    <property type="nucleotide sequence ID" value="NZ_NPBS01000964.1"/>
</dbReference>
<feature type="non-terminal residue" evidence="9">
    <location>
        <position position="1"/>
    </location>
</feature>
<evidence type="ECO:0000313" key="10">
    <source>
        <dbReference type="Proteomes" id="UP000216133"/>
    </source>
</evidence>
<dbReference type="GO" id="GO:0015295">
    <property type="term" value="F:solute:proton symporter activity"/>
    <property type="evidence" value="ECO:0007669"/>
    <property type="project" value="TreeGrafter"/>
</dbReference>
<dbReference type="InterPro" id="IPR003804">
    <property type="entry name" value="Lactate_perm"/>
</dbReference>
<dbReference type="PANTHER" id="PTHR30003:SF0">
    <property type="entry name" value="GLYCOLATE PERMEASE GLCA-RELATED"/>
    <property type="match status" value="1"/>
</dbReference>
<keyword evidence="4 8" id="KW-1003">Cell membrane</keyword>
<keyword evidence="5" id="KW-0812">Transmembrane</keyword>
<evidence type="ECO:0000256" key="4">
    <source>
        <dbReference type="ARBA" id="ARBA00022475"/>
    </source>
</evidence>
<evidence type="ECO:0000256" key="1">
    <source>
        <dbReference type="ARBA" id="ARBA00004651"/>
    </source>
</evidence>
<comment type="caution">
    <text evidence="9">The sequence shown here is derived from an EMBL/GenBank/DDBJ whole genome shotgun (WGS) entry which is preliminary data.</text>
</comment>
<accession>A0A268QU89</accession>
<feature type="non-terminal residue" evidence="9">
    <location>
        <position position="70"/>
    </location>
</feature>
<comment type="subcellular location">
    <subcellularLocation>
        <location evidence="1 8">Cell membrane</location>
        <topology evidence="1 8">Multi-pass membrane protein</topology>
    </subcellularLocation>
</comment>
<gene>
    <name evidence="9" type="ORF">CHH61_26295</name>
</gene>
<dbReference type="Proteomes" id="UP000216133">
    <property type="component" value="Unassembled WGS sequence"/>
</dbReference>
<evidence type="ECO:0000256" key="7">
    <source>
        <dbReference type="ARBA" id="ARBA00023136"/>
    </source>
</evidence>
<evidence type="ECO:0000256" key="6">
    <source>
        <dbReference type="ARBA" id="ARBA00022989"/>
    </source>
</evidence>
<evidence type="ECO:0000256" key="8">
    <source>
        <dbReference type="RuleBase" id="RU365092"/>
    </source>
</evidence>
<keyword evidence="6" id="KW-1133">Transmembrane helix</keyword>
<evidence type="ECO:0000313" key="9">
    <source>
        <dbReference type="EMBL" id="PAF11628.1"/>
    </source>
</evidence>
<dbReference type="Pfam" id="PF02652">
    <property type="entry name" value="Lactate_perm"/>
    <property type="match status" value="1"/>
</dbReference>
<keyword evidence="3 8" id="KW-0813">Transport</keyword>
<protein>
    <recommendedName>
        <fullName evidence="8">L-lactate permease</fullName>
    </recommendedName>
</protein>
<dbReference type="EMBL" id="NPBS01000964">
    <property type="protein sequence ID" value="PAF11628.1"/>
    <property type="molecule type" value="Genomic_DNA"/>
</dbReference>
<dbReference type="AlphaFoldDB" id="A0A268QU89"/>
<organism evidence="9 10">
    <name type="scientific">Shouchella clausii</name>
    <name type="common">Alkalihalobacillus clausii</name>
    <dbReference type="NCBI Taxonomy" id="79880"/>
    <lineage>
        <taxon>Bacteria</taxon>
        <taxon>Bacillati</taxon>
        <taxon>Bacillota</taxon>
        <taxon>Bacilli</taxon>
        <taxon>Bacillales</taxon>
        <taxon>Bacillaceae</taxon>
        <taxon>Shouchella</taxon>
    </lineage>
</organism>
<evidence type="ECO:0000256" key="2">
    <source>
        <dbReference type="ARBA" id="ARBA00010100"/>
    </source>
</evidence>
<keyword evidence="7" id="KW-0472">Membrane</keyword>